<protein>
    <submittedName>
        <fullName evidence="1">792_t:CDS:1</fullName>
    </submittedName>
</protein>
<proteinExistence type="predicted"/>
<accession>A0ACA9JWV3</accession>
<keyword evidence="2" id="KW-1185">Reference proteome</keyword>
<name>A0ACA9JWV3_9GLOM</name>
<sequence length="123" mass="14231">MLFIEWGKKINDFCIVWFMVMGSFVVPLLIFGFLGIFYKKEYGLIFISTDIVIFITSITLLFFGEGIIKFSKYLFKIDSNINDTSNISDIVRENNENNLINEIRDALNNILGPPPEYNNNNTK</sequence>
<organism evidence="1 2">
    <name type="scientific">Scutellospora calospora</name>
    <dbReference type="NCBI Taxonomy" id="85575"/>
    <lineage>
        <taxon>Eukaryota</taxon>
        <taxon>Fungi</taxon>
        <taxon>Fungi incertae sedis</taxon>
        <taxon>Mucoromycota</taxon>
        <taxon>Glomeromycotina</taxon>
        <taxon>Glomeromycetes</taxon>
        <taxon>Diversisporales</taxon>
        <taxon>Gigasporaceae</taxon>
        <taxon>Scutellospora</taxon>
    </lineage>
</organism>
<evidence type="ECO:0000313" key="2">
    <source>
        <dbReference type="Proteomes" id="UP000789860"/>
    </source>
</evidence>
<dbReference type="Proteomes" id="UP000789860">
    <property type="component" value="Unassembled WGS sequence"/>
</dbReference>
<comment type="caution">
    <text evidence="1">The sequence shown here is derived from an EMBL/GenBank/DDBJ whole genome shotgun (WGS) entry which is preliminary data.</text>
</comment>
<dbReference type="EMBL" id="CAJVPM010000285">
    <property type="protein sequence ID" value="CAG8440341.1"/>
    <property type="molecule type" value="Genomic_DNA"/>
</dbReference>
<gene>
    <name evidence="1" type="ORF">SCALOS_LOCUS574</name>
</gene>
<evidence type="ECO:0000313" key="1">
    <source>
        <dbReference type="EMBL" id="CAG8440341.1"/>
    </source>
</evidence>
<reference evidence="1" key="1">
    <citation type="submission" date="2021-06" db="EMBL/GenBank/DDBJ databases">
        <authorList>
            <person name="Kallberg Y."/>
            <person name="Tangrot J."/>
            <person name="Rosling A."/>
        </authorList>
    </citation>
    <scope>NUCLEOTIDE SEQUENCE</scope>
    <source>
        <strain evidence="1">AU212A</strain>
    </source>
</reference>